<dbReference type="Pfam" id="PF00471">
    <property type="entry name" value="Ribosomal_L33"/>
    <property type="match status" value="1"/>
</dbReference>
<evidence type="ECO:0000313" key="6">
    <source>
        <dbReference type="EMBL" id="BBB15307.1"/>
    </source>
</evidence>
<dbReference type="AlphaFoldDB" id="A0A2Z5V7E6"/>
<dbReference type="InterPro" id="IPR001705">
    <property type="entry name" value="Ribosomal_bL33"/>
</dbReference>
<evidence type="ECO:0000256" key="3">
    <source>
        <dbReference type="ARBA" id="ARBA00023274"/>
    </source>
</evidence>
<dbReference type="EMBL" id="AP018005">
    <property type="protein sequence ID" value="BBB15307.1"/>
    <property type="molecule type" value="Genomic_DNA"/>
</dbReference>
<evidence type="ECO:0000256" key="2">
    <source>
        <dbReference type="ARBA" id="ARBA00022980"/>
    </source>
</evidence>
<evidence type="ECO:0000256" key="4">
    <source>
        <dbReference type="ARBA" id="ARBA00035176"/>
    </source>
</evidence>
<dbReference type="SUPFAM" id="SSF57829">
    <property type="entry name" value="Zn-binding ribosomal proteins"/>
    <property type="match status" value="1"/>
</dbReference>
<evidence type="ECO:0000313" key="7">
    <source>
        <dbReference type="Proteomes" id="UP000282483"/>
    </source>
</evidence>
<sequence>MRDKVKLKSTASAYYYTTDKNKKTKPEKLKFRKYDPITRKHELFEEAKIK</sequence>
<dbReference type="InterPro" id="IPR038584">
    <property type="entry name" value="Ribosomal_bL33_sf"/>
</dbReference>
<dbReference type="PANTHER" id="PTHR15238:SF1">
    <property type="entry name" value="LARGE RIBOSOMAL SUBUNIT PROTEIN BL33M"/>
    <property type="match status" value="1"/>
</dbReference>
<dbReference type="NCBIfam" id="NF001860">
    <property type="entry name" value="PRK00595.1"/>
    <property type="match status" value="1"/>
</dbReference>
<keyword evidence="2 5" id="KW-0689">Ribosomal protein</keyword>
<dbReference type="Proteomes" id="UP000282483">
    <property type="component" value="Chromosome"/>
</dbReference>
<comment type="similarity">
    <text evidence="1 5">Belongs to the bacterial ribosomal protein bL33 family.</text>
</comment>
<accession>A0A2Z5V7E6</accession>
<proteinExistence type="inferred from homology"/>
<evidence type="ECO:0000256" key="1">
    <source>
        <dbReference type="ARBA" id="ARBA00007596"/>
    </source>
</evidence>
<keyword evidence="7" id="KW-1185">Reference proteome</keyword>
<dbReference type="NCBIfam" id="TIGR01023">
    <property type="entry name" value="rpmG_bact"/>
    <property type="match status" value="1"/>
</dbReference>
<protein>
    <recommendedName>
        <fullName evidence="4 5">Large ribosomal subunit protein bL33</fullName>
    </recommendedName>
</protein>
<dbReference type="Gene3D" id="2.20.28.120">
    <property type="entry name" value="Ribosomal protein L33"/>
    <property type="match status" value="1"/>
</dbReference>
<dbReference type="GO" id="GO:0022625">
    <property type="term" value="C:cytosolic large ribosomal subunit"/>
    <property type="evidence" value="ECO:0007669"/>
    <property type="project" value="TreeGrafter"/>
</dbReference>
<dbReference type="PANTHER" id="PTHR15238">
    <property type="entry name" value="54S RIBOSOMAL PROTEIN L39, MITOCHONDRIAL"/>
    <property type="match status" value="1"/>
</dbReference>
<name>A0A2Z5V7E6_9COXI</name>
<dbReference type="GO" id="GO:0006412">
    <property type="term" value="P:translation"/>
    <property type="evidence" value="ECO:0007669"/>
    <property type="project" value="UniProtKB-UniRule"/>
</dbReference>
<organism evidence="6 7">
    <name type="scientific">Candidatus Rickettsiella viridis</name>
    <dbReference type="NCBI Taxonomy" id="676208"/>
    <lineage>
        <taxon>Bacteria</taxon>
        <taxon>Pseudomonadati</taxon>
        <taxon>Pseudomonadota</taxon>
        <taxon>Gammaproteobacteria</taxon>
        <taxon>Legionellales</taxon>
        <taxon>Coxiellaceae</taxon>
        <taxon>Rickettsiella</taxon>
    </lineage>
</organism>
<dbReference type="HAMAP" id="MF_00294">
    <property type="entry name" value="Ribosomal_bL33"/>
    <property type="match status" value="1"/>
</dbReference>
<evidence type="ECO:0000256" key="5">
    <source>
        <dbReference type="HAMAP-Rule" id="MF_00294"/>
    </source>
</evidence>
<reference evidence="6 7" key="1">
    <citation type="submission" date="2017-03" db="EMBL/GenBank/DDBJ databases">
        <title>The genome sequence of Candidatus Rickettsiella viridis.</title>
        <authorList>
            <person name="Nikoh N."/>
            <person name="Tsuchida T."/>
            <person name="Yamaguchi K."/>
            <person name="Maeda T."/>
            <person name="Shigenobu S."/>
            <person name="Fukatsu T."/>
        </authorList>
    </citation>
    <scope>NUCLEOTIDE SEQUENCE [LARGE SCALE GENOMIC DNA]</scope>
    <source>
        <strain evidence="6 7">Ap-RA04</strain>
    </source>
</reference>
<dbReference type="KEGG" id="rvi:RVIR1_08180"/>
<keyword evidence="3 5" id="KW-0687">Ribonucleoprotein</keyword>
<dbReference type="InterPro" id="IPR011332">
    <property type="entry name" value="Ribosomal_zn-bd"/>
</dbReference>
<dbReference type="RefSeq" id="WP_126322774.1">
    <property type="nucleotide sequence ID" value="NZ_AP018005.1"/>
</dbReference>
<dbReference type="GO" id="GO:0003735">
    <property type="term" value="F:structural constituent of ribosome"/>
    <property type="evidence" value="ECO:0007669"/>
    <property type="project" value="InterPro"/>
</dbReference>
<gene>
    <name evidence="5 6" type="primary">rpmG</name>
    <name evidence="6" type="ORF">RVIR1_08180</name>
</gene>